<dbReference type="PROSITE" id="PS50835">
    <property type="entry name" value="IG_LIKE"/>
    <property type="match status" value="1"/>
</dbReference>
<dbReference type="GO" id="GO:0009897">
    <property type="term" value="C:external side of plasma membrane"/>
    <property type="evidence" value="ECO:0007669"/>
    <property type="project" value="TreeGrafter"/>
</dbReference>
<keyword evidence="5" id="KW-1185">Reference proteome</keyword>
<keyword evidence="3" id="KW-0472">Membrane</keyword>
<dbReference type="InterPro" id="IPR050208">
    <property type="entry name" value="MHC_class-I_related"/>
</dbReference>
<feature type="domain" description="Ig-like" evidence="4">
    <location>
        <begin position="159"/>
        <end position="250"/>
    </location>
</feature>
<dbReference type="Proteomes" id="UP000504632">
    <property type="component" value="Chromosome 1"/>
</dbReference>
<evidence type="ECO:0000256" key="2">
    <source>
        <dbReference type="ARBA" id="ARBA00023319"/>
    </source>
</evidence>
<dbReference type="RefSeq" id="XP_030621606.1">
    <property type="nucleotide sequence ID" value="XM_030765746.1"/>
</dbReference>
<keyword evidence="3" id="KW-1133">Transmembrane helix</keyword>
<keyword evidence="3" id="KW-0812">Transmembrane</keyword>
<dbReference type="SMART" id="SM00407">
    <property type="entry name" value="IGc1"/>
    <property type="match status" value="1"/>
</dbReference>
<sequence>MLDDVQLGYYDSVDGIALHRLHTNSEDYDSEQKDAGVVFGRMFESMKYTTTRLRKHFNSTNEIDVFQRIIGCELLEGDVPGQIKLLDTYSGFAGNLQEINFNMQKNTLAWSMDSVIDWSFFPESRIKWVVENIYQPICIKVLRRYLQREKRYLLRKVKPRVRLLKKTLTHSTRTQVTCLATGFYPRHINLTLLRDGQPVPEDQLTGGFLLPNTDGTYQMRKSLEVIAGEVNHNYTCVVTHLSLDNKLDISVDYDPGPSILPIVLFVLLALFVLVMIPIAGCIVWKKCAGHTELTQNRYIATASTEDNECSTDPK</sequence>
<dbReference type="InParanoid" id="A0A6J2URA4"/>
<dbReference type="InterPro" id="IPR013783">
    <property type="entry name" value="Ig-like_fold"/>
</dbReference>
<feature type="transmembrane region" description="Helical" evidence="3">
    <location>
        <begin position="259"/>
        <end position="284"/>
    </location>
</feature>
<dbReference type="SUPFAM" id="SSF48726">
    <property type="entry name" value="Immunoglobulin"/>
    <property type="match status" value="1"/>
</dbReference>
<keyword evidence="1" id="KW-0325">Glycoprotein</keyword>
<dbReference type="Pfam" id="PF07654">
    <property type="entry name" value="C1-set"/>
    <property type="match status" value="1"/>
</dbReference>
<evidence type="ECO:0000259" key="4">
    <source>
        <dbReference type="PROSITE" id="PS50835"/>
    </source>
</evidence>
<dbReference type="Gene3D" id="2.60.40.10">
    <property type="entry name" value="Immunoglobulins"/>
    <property type="match status" value="1"/>
</dbReference>
<dbReference type="PROSITE" id="PS00290">
    <property type="entry name" value="IG_MHC"/>
    <property type="match status" value="1"/>
</dbReference>
<gene>
    <name evidence="6" type="primary">LOC115805221</name>
</gene>
<dbReference type="PANTHER" id="PTHR16675:SF191">
    <property type="entry name" value="CLASS I HISTOCOMPATIBILITY ANTIGEN, F10 ALPHA CHAIN-LIKE-RELATED"/>
    <property type="match status" value="1"/>
</dbReference>
<dbReference type="GeneID" id="115805221"/>
<dbReference type="InterPro" id="IPR003006">
    <property type="entry name" value="Ig/MHC_CS"/>
</dbReference>
<accession>A0A6J2URA4</accession>
<dbReference type="AlphaFoldDB" id="A0A6J2URA4"/>
<reference evidence="6" key="1">
    <citation type="submission" date="2025-08" db="UniProtKB">
        <authorList>
            <consortium name="RefSeq"/>
        </authorList>
    </citation>
    <scope>IDENTIFICATION</scope>
</reference>
<dbReference type="InterPro" id="IPR037055">
    <property type="entry name" value="MHC_I-like_Ag-recog_sf"/>
</dbReference>
<dbReference type="InterPro" id="IPR007110">
    <property type="entry name" value="Ig-like_dom"/>
</dbReference>
<dbReference type="GO" id="GO:0005615">
    <property type="term" value="C:extracellular space"/>
    <property type="evidence" value="ECO:0007669"/>
    <property type="project" value="TreeGrafter"/>
</dbReference>
<dbReference type="InterPro" id="IPR036179">
    <property type="entry name" value="Ig-like_dom_sf"/>
</dbReference>
<dbReference type="SUPFAM" id="SSF54452">
    <property type="entry name" value="MHC antigen-recognition domain"/>
    <property type="match status" value="1"/>
</dbReference>
<dbReference type="Gene3D" id="3.30.500.10">
    <property type="entry name" value="MHC class I-like antigen recognition-like"/>
    <property type="match status" value="1"/>
</dbReference>
<protein>
    <submittedName>
        <fullName evidence="6">Major histocompatibility complex class I-related gene protein-like</fullName>
    </submittedName>
</protein>
<evidence type="ECO:0000313" key="5">
    <source>
        <dbReference type="Proteomes" id="UP000504632"/>
    </source>
</evidence>
<keyword evidence="2" id="KW-0393">Immunoglobulin domain</keyword>
<name>A0A6J2URA4_CHACN</name>
<dbReference type="InterPro" id="IPR003597">
    <property type="entry name" value="Ig_C1-set"/>
</dbReference>
<dbReference type="PANTHER" id="PTHR16675">
    <property type="entry name" value="MHC CLASS I-RELATED"/>
    <property type="match status" value="1"/>
</dbReference>
<evidence type="ECO:0000256" key="1">
    <source>
        <dbReference type="ARBA" id="ARBA00023180"/>
    </source>
</evidence>
<proteinExistence type="predicted"/>
<organism evidence="5 6">
    <name type="scientific">Chanos chanos</name>
    <name type="common">Milkfish</name>
    <name type="synonym">Mugil chanos</name>
    <dbReference type="NCBI Taxonomy" id="29144"/>
    <lineage>
        <taxon>Eukaryota</taxon>
        <taxon>Metazoa</taxon>
        <taxon>Chordata</taxon>
        <taxon>Craniata</taxon>
        <taxon>Vertebrata</taxon>
        <taxon>Euteleostomi</taxon>
        <taxon>Actinopterygii</taxon>
        <taxon>Neopterygii</taxon>
        <taxon>Teleostei</taxon>
        <taxon>Ostariophysi</taxon>
        <taxon>Gonorynchiformes</taxon>
        <taxon>Chanidae</taxon>
        <taxon>Chanos</taxon>
    </lineage>
</organism>
<evidence type="ECO:0000256" key="3">
    <source>
        <dbReference type="SAM" id="Phobius"/>
    </source>
</evidence>
<dbReference type="InterPro" id="IPR011162">
    <property type="entry name" value="MHC_I/II-like_Ag-recog"/>
</dbReference>
<dbReference type="OrthoDB" id="8936120at2759"/>
<evidence type="ECO:0000313" key="6">
    <source>
        <dbReference type="RefSeq" id="XP_030621606.1"/>
    </source>
</evidence>
<dbReference type="GO" id="GO:0006955">
    <property type="term" value="P:immune response"/>
    <property type="evidence" value="ECO:0007669"/>
    <property type="project" value="TreeGrafter"/>
</dbReference>